<dbReference type="GO" id="GO:0008081">
    <property type="term" value="F:phosphoric diester hydrolase activity"/>
    <property type="evidence" value="ECO:0007669"/>
    <property type="project" value="InterPro"/>
</dbReference>
<dbReference type="InterPro" id="IPR017946">
    <property type="entry name" value="PLC-like_Pdiesterase_TIM-brl"/>
</dbReference>
<keyword evidence="3" id="KW-1185">Reference proteome</keyword>
<dbReference type="Proteomes" id="UP000502998">
    <property type="component" value="Chromosome"/>
</dbReference>
<dbReference type="Gene3D" id="3.20.20.190">
    <property type="entry name" value="Phosphatidylinositol (PI) phosphodiesterase"/>
    <property type="match status" value="1"/>
</dbReference>
<dbReference type="PROSITE" id="PS51704">
    <property type="entry name" value="GP_PDE"/>
    <property type="match status" value="1"/>
</dbReference>
<dbReference type="KEGG" id="esg:EsVE80_06210"/>
<dbReference type="SUPFAM" id="SSF51695">
    <property type="entry name" value="PLC-like phosphodiesterases"/>
    <property type="match status" value="1"/>
</dbReference>
<reference evidence="2 3" key="1">
    <citation type="submission" date="2020-02" db="EMBL/GenBank/DDBJ databases">
        <title>Characterization of vanA genotype vancomycin-resistant Enterococcus saigonensis VE80.</title>
        <authorList>
            <person name="Harada T."/>
            <person name="Motooka D."/>
            <person name="Nakamura S."/>
            <person name="Yamamoto Y."/>
            <person name="Kawahara R."/>
            <person name="Kawatsu K."/>
        </authorList>
    </citation>
    <scope>NUCLEOTIDE SEQUENCE [LARGE SCALE GENOMIC DNA]</scope>
    <source>
        <strain evidence="2 3">VE80</strain>
    </source>
</reference>
<organism evidence="2 3">
    <name type="scientific">Enterococcus saigonensis</name>
    <dbReference type="NCBI Taxonomy" id="1805431"/>
    <lineage>
        <taxon>Bacteria</taxon>
        <taxon>Bacillati</taxon>
        <taxon>Bacillota</taxon>
        <taxon>Bacilli</taxon>
        <taxon>Lactobacillales</taxon>
        <taxon>Enterococcaceae</taxon>
        <taxon>Enterococcus</taxon>
    </lineage>
</organism>
<dbReference type="GO" id="GO:0006629">
    <property type="term" value="P:lipid metabolic process"/>
    <property type="evidence" value="ECO:0007669"/>
    <property type="project" value="InterPro"/>
</dbReference>
<evidence type="ECO:0000313" key="2">
    <source>
        <dbReference type="EMBL" id="BCA85098.1"/>
    </source>
</evidence>
<protein>
    <submittedName>
        <fullName evidence="2">Glycerophosphodiester phosphodiesterase</fullName>
    </submittedName>
</protein>
<proteinExistence type="predicted"/>
<accession>A0A679I698</accession>
<dbReference type="Pfam" id="PF03009">
    <property type="entry name" value="GDPD"/>
    <property type="match status" value="1"/>
</dbReference>
<name>A0A679I698_9ENTE</name>
<dbReference type="InterPro" id="IPR030395">
    <property type="entry name" value="GP_PDE_dom"/>
</dbReference>
<evidence type="ECO:0000259" key="1">
    <source>
        <dbReference type="PROSITE" id="PS51704"/>
    </source>
</evidence>
<feature type="domain" description="GP-PDE" evidence="1">
    <location>
        <begin position="2"/>
        <end position="239"/>
    </location>
</feature>
<dbReference type="PANTHER" id="PTHR46211">
    <property type="entry name" value="GLYCEROPHOSPHORYL DIESTER PHOSPHODIESTERASE"/>
    <property type="match status" value="1"/>
</dbReference>
<dbReference type="EMBL" id="AP022822">
    <property type="protein sequence ID" value="BCA85098.1"/>
    <property type="molecule type" value="Genomic_DNA"/>
</dbReference>
<dbReference type="PANTHER" id="PTHR46211:SF1">
    <property type="entry name" value="GLYCEROPHOSPHODIESTER PHOSPHODIESTERASE, CYTOPLASMIC"/>
    <property type="match status" value="1"/>
</dbReference>
<dbReference type="AlphaFoldDB" id="A0A679I698"/>
<gene>
    <name evidence="2" type="primary">glpQ2</name>
    <name evidence="2" type="ORF">EsVE80_06210</name>
</gene>
<sequence>MTQIVAHRGASGNRPENTLPSFAEAVRVDSDVIELDVHLSKDGHLIVMHDEDVERTTNGKGLIREKTLAEIKKLNAGSWFSESYQNTKVPTLKEVLDLLVMRNFRGVLTIELKTDHYHYPEIEMKTAALMTSRNWPFQHWYCSFNIASLDIIHQLEPDTQLDLILSTSDKKVLQALDRPYIEGIHPKIDWVLKNKATLPDLPLAVRPWTIDDEELVRECVALQTTGIITNFPEKIQQYVKNARNKGSK</sequence>
<dbReference type="RefSeq" id="WP_173102459.1">
    <property type="nucleotide sequence ID" value="NZ_AP022822.1"/>
</dbReference>
<evidence type="ECO:0000313" key="3">
    <source>
        <dbReference type="Proteomes" id="UP000502998"/>
    </source>
</evidence>